<protein>
    <submittedName>
        <fullName evidence="2">Lrp/AsnC family transcriptional regulator</fullName>
    </submittedName>
</protein>
<organism evidence="2 3">
    <name type="scientific">Candidatus Iainarchaeum sp</name>
    <dbReference type="NCBI Taxonomy" id="3101447"/>
    <lineage>
        <taxon>Archaea</taxon>
        <taxon>Candidatus Iainarchaeota</taxon>
        <taxon>Candidatus Iainarchaeia</taxon>
        <taxon>Candidatus Iainarchaeales</taxon>
        <taxon>Candidatus Iainarchaeaceae</taxon>
        <taxon>Candidatus Iainarchaeum</taxon>
    </lineage>
</organism>
<evidence type="ECO:0000313" key="3">
    <source>
        <dbReference type="Proteomes" id="UP000722459"/>
    </source>
</evidence>
<dbReference type="GO" id="GO:0005829">
    <property type="term" value="C:cytosol"/>
    <property type="evidence" value="ECO:0007669"/>
    <property type="project" value="TreeGrafter"/>
</dbReference>
<dbReference type="Pfam" id="PF01037">
    <property type="entry name" value="AsnC_trans_reg"/>
    <property type="match status" value="1"/>
</dbReference>
<dbReference type="EMBL" id="JABJNZ010000023">
    <property type="protein sequence ID" value="MBT4870253.1"/>
    <property type="molecule type" value="Genomic_DNA"/>
</dbReference>
<dbReference type="InterPro" id="IPR019888">
    <property type="entry name" value="Tscrpt_reg_AsnC-like"/>
</dbReference>
<accession>A0A8T5GDZ9</accession>
<feature type="domain" description="Transcription regulator AsnC/Lrp ligand binding" evidence="1">
    <location>
        <begin position="73"/>
        <end position="124"/>
    </location>
</feature>
<dbReference type="Gene3D" id="1.10.10.10">
    <property type="entry name" value="Winged helix-like DNA-binding domain superfamily/Winged helix DNA-binding domain"/>
    <property type="match status" value="1"/>
</dbReference>
<dbReference type="GO" id="GO:0043565">
    <property type="term" value="F:sequence-specific DNA binding"/>
    <property type="evidence" value="ECO:0007669"/>
    <property type="project" value="TreeGrafter"/>
</dbReference>
<dbReference type="SMART" id="SM00344">
    <property type="entry name" value="HTH_ASNC"/>
    <property type="match status" value="1"/>
</dbReference>
<evidence type="ECO:0000259" key="1">
    <source>
        <dbReference type="Pfam" id="PF01037"/>
    </source>
</evidence>
<reference evidence="2" key="1">
    <citation type="journal article" date="2021" name="ISME J.">
        <title>Mercury methylation by metabolically versatile and cosmopolitan marine bacteria.</title>
        <authorList>
            <person name="Lin H."/>
            <person name="Ascher D.B."/>
            <person name="Myung Y."/>
            <person name="Lamborg C.H."/>
            <person name="Hallam S.J."/>
            <person name="Gionfriddo C.M."/>
            <person name="Holt K.E."/>
            <person name="Moreau J.W."/>
        </authorList>
    </citation>
    <scope>NUCLEOTIDE SEQUENCE</scope>
    <source>
        <strain evidence="2">SI075_bin30</strain>
    </source>
</reference>
<proteinExistence type="predicted"/>
<name>A0A8T5GDZ9_9ARCH</name>
<gene>
    <name evidence="2" type="ORF">HON47_01630</name>
</gene>
<dbReference type="PANTHER" id="PTHR30154:SF34">
    <property type="entry name" value="TRANSCRIPTIONAL REGULATOR AZLB"/>
    <property type="match status" value="1"/>
</dbReference>
<dbReference type="InterPro" id="IPR036388">
    <property type="entry name" value="WH-like_DNA-bd_sf"/>
</dbReference>
<dbReference type="Proteomes" id="UP000722459">
    <property type="component" value="Unassembled WGS sequence"/>
</dbReference>
<dbReference type="InterPro" id="IPR019887">
    <property type="entry name" value="Tscrpt_reg_AsnC/Lrp_C"/>
</dbReference>
<dbReference type="InterPro" id="IPR011008">
    <property type="entry name" value="Dimeric_a/b-barrel"/>
</dbReference>
<dbReference type="PANTHER" id="PTHR30154">
    <property type="entry name" value="LEUCINE-RESPONSIVE REGULATORY PROTEIN"/>
    <property type="match status" value="1"/>
</dbReference>
<dbReference type="GO" id="GO:0043200">
    <property type="term" value="P:response to amino acid"/>
    <property type="evidence" value="ECO:0007669"/>
    <property type="project" value="TreeGrafter"/>
</dbReference>
<sequence>MPKEDLRKKVLYFAYKHGFQKNGKKLEESLKIKKSTADYILDKLKEEKYYSKLRYEINFDSVGLGKCAWLFISVKWDNLKFAEFIEKALKMPQISVIADVTGDFDLALKIFGPSVQSINSFVLGFEKIFEDIIIDTNIYFASKEYKRHYLKSAKSSTIKLNKIDYKILCKKSQNPKLSILELSESLGIHRNTISNKWKSYWKNKVLLKKTIELTSKGYEKLGLGLKAFIIIKPNPGKQEEITKCLINIEEVQDMFTTLSNEIVLIVRVPNSEDLAYFYRTFSKVEGCIKETSTIIFLTKHTKTCLTLKELSTVRDV</sequence>
<dbReference type="Gene3D" id="3.30.70.920">
    <property type="match status" value="2"/>
</dbReference>
<evidence type="ECO:0000313" key="2">
    <source>
        <dbReference type="EMBL" id="MBT4870253.1"/>
    </source>
</evidence>
<dbReference type="AlphaFoldDB" id="A0A8T5GDZ9"/>
<comment type="caution">
    <text evidence="2">The sequence shown here is derived from an EMBL/GenBank/DDBJ whole genome shotgun (WGS) entry which is preliminary data.</text>
</comment>
<dbReference type="SUPFAM" id="SSF54909">
    <property type="entry name" value="Dimeric alpha+beta barrel"/>
    <property type="match status" value="2"/>
</dbReference>